<protein>
    <submittedName>
        <fullName evidence="2">Uncharacterized protein</fullName>
    </submittedName>
</protein>
<dbReference type="PANTHER" id="PTHR34395">
    <property type="entry name" value="OS11G0427500 PROTEIN"/>
    <property type="match status" value="1"/>
</dbReference>
<sequence length="183" mass="20865">MSSFRIDDDLGVNPDLNQISSNLHGLASSSTRVEIGGHDRTPASSEQRAESHGRKRKQSQIAGVLEEYLDYKRQHNDKLLDVVNQIDQQAEGCNKKEEYCIGKCVRVLESMEELTEEEMAAAMGVIKCEENREIFLNSQRPRVRLLWLRNEINKQMSTKPLVSWPYLFYASVSSQNASQKATF</sequence>
<dbReference type="AlphaFoldDB" id="A0A1D6MXK5"/>
<dbReference type="ExpressionAtlas" id="A0A1D6MXK5">
    <property type="expression patterns" value="baseline"/>
</dbReference>
<feature type="region of interest" description="Disordered" evidence="1">
    <location>
        <begin position="33"/>
        <end position="59"/>
    </location>
</feature>
<gene>
    <name evidence="2" type="ORF">ZEAMMB73_Zm00001d041669</name>
</gene>
<evidence type="ECO:0000313" key="2">
    <source>
        <dbReference type="EMBL" id="ONM33456.1"/>
    </source>
</evidence>
<organism evidence="2">
    <name type="scientific">Zea mays</name>
    <name type="common">Maize</name>
    <dbReference type="NCBI Taxonomy" id="4577"/>
    <lineage>
        <taxon>Eukaryota</taxon>
        <taxon>Viridiplantae</taxon>
        <taxon>Streptophyta</taxon>
        <taxon>Embryophyta</taxon>
        <taxon>Tracheophyta</taxon>
        <taxon>Spermatophyta</taxon>
        <taxon>Magnoliopsida</taxon>
        <taxon>Liliopsida</taxon>
        <taxon>Poales</taxon>
        <taxon>Poaceae</taxon>
        <taxon>PACMAD clade</taxon>
        <taxon>Panicoideae</taxon>
        <taxon>Andropogonodae</taxon>
        <taxon>Andropogoneae</taxon>
        <taxon>Tripsacinae</taxon>
        <taxon>Zea</taxon>
    </lineage>
</organism>
<evidence type="ECO:0000256" key="1">
    <source>
        <dbReference type="SAM" id="MobiDB-lite"/>
    </source>
</evidence>
<dbReference type="EMBL" id="CM007649">
    <property type="protein sequence ID" value="ONM33456.1"/>
    <property type="molecule type" value="Genomic_DNA"/>
</dbReference>
<name>A0A1D6MXK5_MAIZE</name>
<dbReference type="IntAct" id="A0A1D6MXK5">
    <property type="interactions" value="2"/>
</dbReference>
<accession>A0A1D6MXK5</accession>
<dbReference type="PANTHER" id="PTHR34395:SF5">
    <property type="entry name" value="DIHYDRONEOPTERIN ALDOLASE_EPIMERASE DOMAIN-CONTAINING PROTEIN"/>
    <property type="match status" value="1"/>
</dbReference>
<dbReference type="InParanoid" id="A0A1D6MXK5"/>
<proteinExistence type="predicted"/>
<reference evidence="2" key="1">
    <citation type="submission" date="2015-12" db="EMBL/GenBank/DDBJ databases">
        <title>Update maize B73 reference genome by single molecule sequencing technologies.</title>
        <authorList>
            <consortium name="Maize Genome Sequencing Project"/>
            <person name="Ware D."/>
        </authorList>
    </citation>
    <scope>NUCLEOTIDE SEQUENCE [LARGE SCALE GENOMIC DNA]</scope>
    <source>
        <tissue evidence="2">Seedling</tissue>
    </source>
</reference>
<feature type="compositionally biased region" description="Basic and acidic residues" evidence="1">
    <location>
        <begin position="35"/>
        <end position="52"/>
    </location>
</feature>